<dbReference type="Proteomes" id="UP000586042">
    <property type="component" value="Unassembled WGS sequence"/>
</dbReference>
<evidence type="ECO:0000313" key="3">
    <source>
        <dbReference type="EMBL" id="NUW33728.1"/>
    </source>
</evidence>
<organism evidence="3 4">
    <name type="scientific">Nonomuraea montanisoli</name>
    <dbReference type="NCBI Taxonomy" id="2741721"/>
    <lineage>
        <taxon>Bacteria</taxon>
        <taxon>Bacillati</taxon>
        <taxon>Actinomycetota</taxon>
        <taxon>Actinomycetes</taxon>
        <taxon>Streptosporangiales</taxon>
        <taxon>Streptosporangiaceae</taxon>
        <taxon>Nonomuraea</taxon>
    </lineage>
</organism>
<dbReference type="AlphaFoldDB" id="A0A7Y6I9Q9"/>
<keyword evidence="2" id="KW-0732">Signal</keyword>
<feature type="signal peptide" evidence="2">
    <location>
        <begin position="1"/>
        <end position="29"/>
    </location>
</feature>
<accession>A0A7Y6I9Q9</accession>
<feature type="region of interest" description="Disordered" evidence="1">
    <location>
        <begin position="25"/>
        <end position="77"/>
    </location>
</feature>
<evidence type="ECO:0000256" key="1">
    <source>
        <dbReference type="SAM" id="MobiDB-lite"/>
    </source>
</evidence>
<evidence type="ECO:0000256" key="2">
    <source>
        <dbReference type="SAM" id="SignalP"/>
    </source>
</evidence>
<comment type="caution">
    <text evidence="3">The sequence shown here is derived from an EMBL/GenBank/DDBJ whole genome shotgun (WGS) entry which is preliminary data.</text>
</comment>
<name>A0A7Y6I9Q9_9ACTN</name>
<protein>
    <submittedName>
        <fullName evidence="3">Uncharacterized protein</fullName>
    </submittedName>
</protein>
<gene>
    <name evidence="3" type="ORF">HTZ77_20145</name>
</gene>
<dbReference type="RefSeq" id="WP_175591152.1">
    <property type="nucleotide sequence ID" value="NZ_JABWGN010000007.1"/>
</dbReference>
<feature type="compositionally biased region" description="Low complexity" evidence="1">
    <location>
        <begin position="25"/>
        <end position="52"/>
    </location>
</feature>
<dbReference type="EMBL" id="JABWGN010000007">
    <property type="protein sequence ID" value="NUW33728.1"/>
    <property type="molecule type" value="Genomic_DNA"/>
</dbReference>
<proteinExistence type="predicted"/>
<evidence type="ECO:0000313" key="4">
    <source>
        <dbReference type="Proteomes" id="UP000586042"/>
    </source>
</evidence>
<sequence length="77" mass="7291">MKIKATLIGFGAALALAAGLAGLSGTAAADPKQPVPAAAPSAAPAAVPSAAPADHRPTAQPTPSPKEPAVVKPAYTG</sequence>
<reference evidence="3 4" key="1">
    <citation type="submission" date="2020-06" db="EMBL/GenBank/DDBJ databases">
        <title>Nonomuraea sp. SMC257, a novel actinomycete isolated from soil.</title>
        <authorList>
            <person name="Chanama M."/>
        </authorList>
    </citation>
    <scope>NUCLEOTIDE SEQUENCE [LARGE SCALE GENOMIC DNA]</scope>
    <source>
        <strain evidence="3 4">SMC257</strain>
    </source>
</reference>
<feature type="chain" id="PRO_5031452408" evidence="2">
    <location>
        <begin position="30"/>
        <end position="77"/>
    </location>
</feature>
<keyword evidence="4" id="KW-1185">Reference proteome</keyword>